<sequence length="71" mass="8263">MEKEELIKGDFKINIYLKIGEKTINLGNEEDRNYFIECSNNGTLSKEVVNEYFKLIYEALAELEDINDGIK</sequence>
<dbReference type="PATRIC" id="fig|216946.3.peg.673"/>
<dbReference type="Proteomes" id="UP000067243">
    <property type="component" value="Chromosome"/>
</dbReference>
<dbReference type="AlphaFoldDB" id="A0A0K1P6J0"/>
<dbReference type="STRING" id="216946.STURO_v1c06520"/>
<evidence type="ECO:0000313" key="2">
    <source>
        <dbReference type="Proteomes" id="UP000067243"/>
    </source>
</evidence>
<protein>
    <submittedName>
        <fullName evidence="1">Uncharacterized protein</fullName>
    </submittedName>
</protein>
<proteinExistence type="predicted"/>
<accession>A0A0K1P6J0</accession>
<reference evidence="1 2" key="1">
    <citation type="journal article" date="2015" name="Genome Announc.">
        <title>Complete Genome Sequence of Spiroplasma turonicum Strain Tab4cT, a Parasite of a Horse Fly, Haematopota sp. (Diptera: Tabanidae).</title>
        <authorList>
            <person name="Davis R.E."/>
            <person name="Shao J."/>
            <person name="Zhao Y."/>
            <person name="Gasparich G.E."/>
            <person name="Gaynor B.J."/>
            <person name="Donofrio N."/>
        </authorList>
    </citation>
    <scope>NUCLEOTIDE SEQUENCE [LARGE SCALE GENOMIC DNA]</scope>
    <source>
        <strain evidence="1 2">Tab4c</strain>
    </source>
</reference>
<organism evidence="1 2">
    <name type="scientific">Spiroplasma turonicum</name>
    <dbReference type="NCBI Taxonomy" id="216946"/>
    <lineage>
        <taxon>Bacteria</taxon>
        <taxon>Bacillati</taxon>
        <taxon>Mycoplasmatota</taxon>
        <taxon>Mollicutes</taxon>
        <taxon>Entomoplasmatales</taxon>
        <taxon>Spiroplasmataceae</taxon>
        <taxon>Spiroplasma</taxon>
    </lineage>
</organism>
<name>A0A0K1P6J0_9MOLU</name>
<keyword evidence="2" id="KW-1185">Reference proteome</keyword>
<dbReference type="RefSeq" id="WP_075048484.1">
    <property type="nucleotide sequence ID" value="NZ_CP012328.1"/>
</dbReference>
<gene>
    <name evidence="1" type="ORF">STURON_00654</name>
</gene>
<evidence type="ECO:0000313" key="1">
    <source>
        <dbReference type="EMBL" id="AKU79900.1"/>
    </source>
</evidence>
<dbReference type="KEGG" id="stur:STURON_00654"/>
<dbReference type="EMBL" id="CP012328">
    <property type="protein sequence ID" value="AKU79900.1"/>
    <property type="molecule type" value="Genomic_DNA"/>
</dbReference>